<dbReference type="Pfam" id="PF07784">
    <property type="entry name" value="DUF1622"/>
    <property type="match status" value="1"/>
</dbReference>
<feature type="transmembrane region" description="Helical" evidence="2">
    <location>
        <begin position="16"/>
        <end position="34"/>
    </location>
</feature>
<evidence type="ECO:0000313" key="4">
    <source>
        <dbReference type="Proteomes" id="UP000655570"/>
    </source>
</evidence>
<evidence type="ECO:0000256" key="1">
    <source>
        <dbReference type="SAM" id="MobiDB-lite"/>
    </source>
</evidence>
<organism evidence="3 4">
    <name type="scientific">Oerskovia merdavium</name>
    <dbReference type="NCBI Taxonomy" id="2762227"/>
    <lineage>
        <taxon>Bacteria</taxon>
        <taxon>Bacillati</taxon>
        <taxon>Actinomycetota</taxon>
        <taxon>Actinomycetes</taxon>
        <taxon>Micrococcales</taxon>
        <taxon>Cellulomonadaceae</taxon>
        <taxon>Oerskovia</taxon>
    </lineage>
</organism>
<feature type="compositionally biased region" description="Basic and acidic residues" evidence="1">
    <location>
        <begin position="113"/>
        <end position="125"/>
    </location>
</feature>
<evidence type="ECO:0000313" key="3">
    <source>
        <dbReference type="EMBL" id="MBD7980996.1"/>
    </source>
</evidence>
<protein>
    <submittedName>
        <fullName evidence="3">DUF1622 domain-containing protein</fullName>
    </submittedName>
</protein>
<keyword evidence="2" id="KW-0812">Transmembrane</keyword>
<dbReference type="InterPro" id="IPR012427">
    <property type="entry name" value="DUF1622"/>
</dbReference>
<gene>
    <name evidence="3" type="ORF">H9641_09775</name>
</gene>
<keyword evidence="2" id="KW-1133">Transmembrane helix</keyword>
<reference evidence="3 4" key="1">
    <citation type="submission" date="2020-08" db="EMBL/GenBank/DDBJ databases">
        <title>A Genomic Blueprint of the Chicken Gut Microbiome.</title>
        <authorList>
            <person name="Gilroy R."/>
            <person name="Ravi A."/>
            <person name="Getino M."/>
            <person name="Pursley I."/>
            <person name="Horton D.L."/>
            <person name="Alikhan N.-F."/>
            <person name="Baker D."/>
            <person name="Gharbi K."/>
            <person name="Hall N."/>
            <person name="Watson M."/>
            <person name="Adriaenssens E.M."/>
            <person name="Foster-Nyarko E."/>
            <person name="Jarju S."/>
            <person name="Secka A."/>
            <person name="Antonio M."/>
            <person name="Oren A."/>
            <person name="Chaudhuri R."/>
            <person name="La Ragione R.M."/>
            <person name="Hildebrand F."/>
            <person name="Pallen M.J."/>
        </authorList>
    </citation>
    <scope>NUCLEOTIDE SEQUENCE [LARGE SCALE GENOMIC DNA]</scope>
    <source>
        <strain evidence="3 4">Sa2CUA9</strain>
    </source>
</reference>
<dbReference type="Proteomes" id="UP000655570">
    <property type="component" value="Unassembled WGS sequence"/>
</dbReference>
<sequence>MTFAEVIEVVGKVVDAAGVAAIVVGALFATFLSVTRRREGNVYRLFRRRLGRSILLGLELLVAADIIRTVAVTPTLESVGVLAAIVLIRTFLSFSLELEITGRWPWQQAPEEDLPRSDAEDRDARSMGTRDAAGTVGP</sequence>
<dbReference type="EMBL" id="JACSQF010000008">
    <property type="protein sequence ID" value="MBD7980996.1"/>
    <property type="molecule type" value="Genomic_DNA"/>
</dbReference>
<proteinExistence type="predicted"/>
<name>A0ABR8TYX9_9CELL</name>
<keyword evidence="4" id="KW-1185">Reference proteome</keyword>
<evidence type="ECO:0000256" key="2">
    <source>
        <dbReference type="SAM" id="Phobius"/>
    </source>
</evidence>
<feature type="region of interest" description="Disordered" evidence="1">
    <location>
        <begin position="109"/>
        <end position="138"/>
    </location>
</feature>
<dbReference type="RefSeq" id="WP_191803221.1">
    <property type="nucleotide sequence ID" value="NZ_JACSQF010000008.1"/>
</dbReference>
<dbReference type="PANTHER" id="PTHR38468:SF1">
    <property type="entry name" value="SLL0939 PROTEIN"/>
    <property type="match status" value="1"/>
</dbReference>
<keyword evidence="2" id="KW-0472">Membrane</keyword>
<comment type="caution">
    <text evidence="3">The sequence shown here is derived from an EMBL/GenBank/DDBJ whole genome shotgun (WGS) entry which is preliminary data.</text>
</comment>
<dbReference type="PANTHER" id="PTHR38468">
    <property type="entry name" value="SLL0939 PROTEIN"/>
    <property type="match status" value="1"/>
</dbReference>
<accession>A0ABR8TYX9</accession>